<dbReference type="AlphaFoldDB" id="A0A7R9QWV5"/>
<dbReference type="OrthoDB" id="6512234at2759"/>
<feature type="non-terminal residue" evidence="1">
    <location>
        <position position="1"/>
    </location>
</feature>
<organism evidence="1">
    <name type="scientific">Oppiella nova</name>
    <dbReference type="NCBI Taxonomy" id="334625"/>
    <lineage>
        <taxon>Eukaryota</taxon>
        <taxon>Metazoa</taxon>
        <taxon>Ecdysozoa</taxon>
        <taxon>Arthropoda</taxon>
        <taxon>Chelicerata</taxon>
        <taxon>Arachnida</taxon>
        <taxon>Acari</taxon>
        <taxon>Acariformes</taxon>
        <taxon>Sarcoptiformes</taxon>
        <taxon>Oribatida</taxon>
        <taxon>Brachypylina</taxon>
        <taxon>Oppioidea</taxon>
        <taxon>Oppiidae</taxon>
        <taxon>Oppiella</taxon>
    </lineage>
</organism>
<evidence type="ECO:0000313" key="1">
    <source>
        <dbReference type="EMBL" id="CAD7661409.1"/>
    </source>
</evidence>
<evidence type="ECO:0000313" key="2">
    <source>
        <dbReference type="Proteomes" id="UP000728032"/>
    </source>
</evidence>
<sequence>GRQFRDEIRNSDGIVYGKYGFQDPSGKDGLTSQVDGVSGVPVSQPIVWNQNEPIYIEPAPLTYGSVKSEPFLTERDQQRYLNIDESLEAREEDYNPFGHHYFTVNDEVKPVNEQSVPVVDSKDDVKVDNQKQVVNEQQPSLLVSGISPVNIQRQVLTNDDQIFPQVITGQRRLVEPIPQQQYAVKGRSQVSQVVRPIFGYGSPVIPQKQVVYQTVQHGLPISIEEHRVSSQGVRRPTVQYQLKPVQQRVQQVQQVSQLQSHVPQEWVRKPSYQVLTSGVKGSSPRNYQYFIQPVIPQPLNIEIQRQQVQQPVQQQQQVPQVLNIEQQVPVVDQRRDIVDQKVVVHDSHVGHDVDHRPLHVVQEVPKSEILSQKQVVKSPVVSHLGDQRIVYQETGRQVPVVN</sequence>
<dbReference type="EMBL" id="CAJPVJ010023571">
    <property type="protein sequence ID" value="CAG2178545.1"/>
    <property type="molecule type" value="Genomic_DNA"/>
</dbReference>
<dbReference type="Proteomes" id="UP000728032">
    <property type="component" value="Unassembled WGS sequence"/>
</dbReference>
<reference evidence="1" key="1">
    <citation type="submission" date="2020-11" db="EMBL/GenBank/DDBJ databases">
        <authorList>
            <person name="Tran Van P."/>
        </authorList>
    </citation>
    <scope>NUCLEOTIDE SEQUENCE</scope>
</reference>
<proteinExistence type="predicted"/>
<name>A0A7R9QWV5_9ACAR</name>
<feature type="non-terminal residue" evidence="1">
    <location>
        <position position="402"/>
    </location>
</feature>
<dbReference type="EMBL" id="OC938396">
    <property type="protein sequence ID" value="CAD7661409.1"/>
    <property type="molecule type" value="Genomic_DNA"/>
</dbReference>
<keyword evidence="2" id="KW-1185">Reference proteome</keyword>
<accession>A0A7R9QWV5</accession>
<protein>
    <submittedName>
        <fullName evidence="1">Uncharacterized protein</fullName>
    </submittedName>
</protein>
<gene>
    <name evidence="1" type="ORF">ONB1V03_LOCUS17970</name>
</gene>